<evidence type="ECO:0000313" key="14">
    <source>
        <dbReference type="Proteomes" id="UP001223390"/>
    </source>
</evidence>
<dbReference type="EC" id="2.7.13.3" evidence="2"/>
<dbReference type="Gene3D" id="3.30.565.10">
    <property type="entry name" value="Histidine kinase-like ATPase, C-terminal domain"/>
    <property type="match status" value="1"/>
</dbReference>
<reference evidence="13 14" key="1">
    <citation type="submission" date="2023-05" db="EMBL/GenBank/DDBJ databases">
        <title>Sequencing and Assembly of Streptomyces sp. NP73.</title>
        <authorList>
            <person name="Konwar A.N."/>
            <person name="Saikia K."/>
            <person name="Thakur D."/>
        </authorList>
    </citation>
    <scope>NUCLEOTIDE SEQUENCE [LARGE SCALE GENOMIC DNA]</scope>
    <source>
        <strain evidence="13 14">NP73</strain>
    </source>
</reference>
<evidence type="ECO:0000256" key="7">
    <source>
        <dbReference type="ARBA" id="ARBA00022840"/>
    </source>
</evidence>
<evidence type="ECO:0000256" key="8">
    <source>
        <dbReference type="ARBA" id="ARBA00023012"/>
    </source>
</evidence>
<keyword evidence="10" id="KW-0812">Transmembrane</keyword>
<dbReference type="GO" id="GO:0016301">
    <property type="term" value="F:kinase activity"/>
    <property type="evidence" value="ECO:0007669"/>
    <property type="project" value="UniProtKB-KW"/>
</dbReference>
<evidence type="ECO:0000256" key="10">
    <source>
        <dbReference type="SAM" id="Phobius"/>
    </source>
</evidence>
<comment type="caution">
    <text evidence="13">The sequence shown here is derived from an EMBL/GenBank/DDBJ whole genome shotgun (WGS) entry which is preliminary data.</text>
</comment>
<evidence type="ECO:0000256" key="6">
    <source>
        <dbReference type="ARBA" id="ARBA00022777"/>
    </source>
</evidence>
<evidence type="ECO:0000256" key="5">
    <source>
        <dbReference type="ARBA" id="ARBA00022741"/>
    </source>
</evidence>
<keyword evidence="8" id="KW-0902">Two-component regulatory system</keyword>
<name>A0ABT7GPV5_9ACTN</name>
<evidence type="ECO:0000256" key="3">
    <source>
        <dbReference type="ARBA" id="ARBA00022553"/>
    </source>
</evidence>
<dbReference type="InterPro" id="IPR011712">
    <property type="entry name" value="Sig_transdc_His_kin_sub3_dim/P"/>
</dbReference>
<comment type="catalytic activity">
    <reaction evidence="1">
        <text>ATP + protein L-histidine = ADP + protein N-phospho-L-histidine.</text>
        <dbReference type="EC" id="2.7.13.3"/>
    </reaction>
</comment>
<organism evidence="13 14">
    <name type="scientific">Streptomyces katrae</name>
    <dbReference type="NCBI Taxonomy" id="68223"/>
    <lineage>
        <taxon>Bacteria</taxon>
        <taxon>Bacillati</taxon>
        <taxon>Actinomycetota</taxon>
        <taxon>Actinomycetes</taxon>
        <taxon>Kitasatosporales</taxon>
        <taxon>Streptomycetaceae</taxon>
        <taxon>Streptomyces</taxon>
    </lineage>
</organism>
<feature type="transmembrane region" description="Helical" evidence="10">
    <location>
        <begin position="181"/>
        <end position="213"/>
    </location>
</feature>
<dbReference type="InterPro" id="IPR050482">
    <property type="entry name" value="Sensor_HK_TwoCompSys"/>
</dbReference>
<dbReference type="PANTHER" id="PTHR24421:SF10">
    <property type="entry name" value="NITRATE_NITRITE SENSOR PROTEIN NARQ"/>
    <property type="match status" value="1"/>
</dbReference>
<dbReference type="PANTHER" id="PTHR24421">
    <property type="entry name" value="NITRATE/NITRITE SENSOR PROTEIN NARX-RELATED"/>
    <property type="match status" value="1"/>
</dbReference>
<feature type="domain" description="Signal transduction histidine kinase subgroup 3 dimerisation and phosphoacceptor" evidence="11">
    <location>
        <begin position="293"/>
        <end position="360"/>
    </location>
</feature>
<evidence type="ECO:0000256" key="4">
    <source>
        <dbReference type="ARBA" id="ARBA00022679"/>
    </source>
</evidence>
<dbReference type="CDD" id="cd16917">
    <property type="entry name" value="HATPase_UhpB-NarQ-NarX-like"/>
    <property type="match status" value="1"/>
</dbReference>
<dbReference type="Proteomes" id="UP001223390">
    <property type="component" value="Unassembled WGS sequence"/>
</dbReference>
<keyword evidence="6 13" id="KW-0418">Kinase</keyword>
<keyword evidence="7" id="KW-0067">ATP-binding</keyword>
<feature type="domain" description="Putative sensor" evidence="12">
    <location>
        <begin position="107"/>
        <end position="264"/>
    </location>
</feature>
<evidence type="ECO:0000259" key="12">
    <source>
        <dbReference type="Pfam" id="PF13796"/>
    </source>
</evidence>
<dbReference type="Pfam" id="PF13796">
    <property type="entry name" value="Sensor"/>
    <property type="match status" value="1"/>
</dbReference>
<feature type="transmembrane region" description="Helical" evidence="10">
    <location>
        <begin position="233"/>
        <end position="252"/>
    </location>
</feature>
<keyword evidence="3" id="KW-0597">Phosphoprotein</keyword>
<feature type="region of interest" description="Disordered" evidence="9">
    <location>
        <begin position="1"/>
        <end position="54"/>
    </location>
</feature>
<gene>
    <name evidence="13" type="ORF">QEZ40_005424</name>
</gene>
<evidence type="ECO:0000256" key="1">
    <source>
        <dbReference type="ARBA" id="ARBA00000085"/>
    </source>
</evidence>
<evidence type="ECO:0000256" key="9">
    <source>
        <dbReference type="SAM" id="MobiDB-lite"/>
    </source>
</evidence>
<dbReference type="EMBL" id="JASITI010000005">
    <property type="protein sequence ID" value="MDK9495291.1"/>
    <property type="molecule type" value="Genomic_DNA"/>
</dbReference>
<sequence length="489" mass="51256">MRGDHGHGCGSPSGPAVRPPGTPQLCWPARRRSVAPPSRTGVVPATPPAGCQGGGSPMIHPITVVDMATSGGLRRTYTWIASHAPWSAWAWRNTAFAAAAIPPALPLLLGAAALLALPGHTALPLLLVLALRPLLTLLQRSRFRTLLGLDVPPVVHEHRWTTVRGLAERLRSESTWRQYGYHLLVSPLAAAGAAALVLTWAGGAAAASVYAWYWVLPSDGELPSPGWTAQYDAITGLGVLALLAAPWLAAALTRIDATAAAALLGPNRARELERRVEDLAESRAGVLDAADLERRRIERDLHDGAQQRLVSLAMNLGIARATLTDLPPEARAVIDEAHREAKEAIEELGNLVRGLHPAVLEDRGLDAALSGIAARAPLPVELTVDLARRPGSTVEAVAYFVVSEALANVAKHARATRCSVHVGRVADVRRGGDLLRVVVTDDGTGGADPAGGTGLTGLRKRVGSVDGTILIDSPLGGPTTVTVELPCGL</sequence>
<keyword evidence="4" id="KW-0808">Transferase</keyword>
<evidence type="ECO:0000259" key="11">
    <source>
        <dbReference type="Pfam" id="PF07730"/>
    </source>
</evidence>
<keyword evidence="14" id="KW-1185">Reference proteome</keyword>
<proteinExistence type="predicted"/>
<keyword evidence="10" id="KW-1133">Transmembrane helix</keyword>
<dbReference type="Gene3D" id="1.20.5.1930">
    <property type="match status" value="1"/>
</dbReference>
<dbReference type="InterPro" id="IPR036890">
    <property type="entry name" value="HATPase_C_sf"/>
</dbReference>
<protein>
    <recommendedName>
        <fullName evidence="2">histidine kinase</fullName>
        <ecNumber evidence="2">2.7.13.3</ecNumber>
    </recommendedName>
</protein>
<keyword evidence="10" id="KW-0472">Membrane</keyword>
<evidence type="ECO:0000256" key="2">
    <source>
        <dbReference type="ARBA" id="ARBA00012438"/>
    </source>
</evidence>
<evidence type="ECO:0000313" key="13">
    <source>
        <dbReference type="EMBL" id="MDK9495291.1"/>
    </source>
</evidence>
<feature type="transmembrane region" description="Helical" evidence="10">
    <location>
        <begin position="121"/>
        <end position="138"/>
    </location>
</feature>
<dbReference type="InterPro" id="IPR025828">
    <property type="entry name" value="Put_sensor_dom"/>
</dbReference>
<dbReference type="Pfam" id="PF07730">
    <property type="entry name" value="HisKA_3"/>
    <property type="match status" value="1"/>
</dbReference>
<dbReference type="RefSeq" id="WP_285340968.1">
    <property type="nucleotide sequence ID" value="NZ_JASITI010000005.1"/>
</dbReference>
<dbReference type="SUPFAM" id="SSF55874">
    <property type="entry name" value="ATPase domain of HSP90 chaperone/DNA topoisomerase II/histidine kinase"/>
    <property type="match status" value="1"/>
</dbReference>
<accession>A0ABT7GPV5</accession>
<feature type="transmembrane region" description="Helical" evidence="10">
    <location>
        <begin position="95"/>
        <end position="115"/>
    </location>
</feature>
<keyword evidence="5" id="KW-0547">Nucleotide-binding</keyword>